<proteinExistence type="predicted"/>
<feature type="domain" description="Heterokaryon incompatibility" evidence="1">
    <location>
        <begin position="77"/>
        <end position="138"/>
    </location>
</feature>
<reference evidence="2 3" key="1">
    <citation type="submission" date="2023-01" db="EMBL/GenBank/DDBJ databases">
        <title>Analysis of 21 Apiospora genomes using comparative genomics revels a genus with tremendous synthesis potential of carbohydrate active enzymes and secondary metabolites.</title>
        <authorList>
            <person name="Sorensen T."/>
        </authorList>
    </citation>
    <scope>NUCLEOTIDE SEQUENCE [LARGE SCALE GENOMIC DNA]</scope>
    <source>
        <strain evidence="2 3">CBS 135458</strain>
    </source>
</reference>
<name>A0ABR1WQY6_9PEZI</name>
<dbReference type="InterPro" id="IPR010730">
    <property type="entry name" value="HET"/>
</dbReference>
<gene>
    <name evidence="2" type="ORF">PG994_000920</name>
</gene>
<dbReference type="PANTHER" id="PTHR24148:SF73">
    <property type="entry name" value="HET DOMAIN PROTEIN (AFU_ORTHOLOGUE AFUA_8G01020)"/>
    <property type="match status" value="1"/>
</dbReference>
<comment type="caution">
    <text evidence="2">The sequence shown here is derived from an EMBL/GenBank/DDBJ whole genome shotgun (WGS) entry which is preliminary data.</text>
</comment>
<dbReference type="InterPro" id="IPR052895">
    <property type="entry name" value="HetReg/Transcr_Mod"/>
</dbReference>
<organism evidence="2 3">
    <name type="scientific">Apiospora phragmitis</name>
    <dbReference type="NCBI Taxonomy" id="2905665"/>
    <lineage>
        <taxon>Eukaryota</taxon>
        <taxon>Fungi</taxon>
        <taxon>Dikarya</taxon>
        <taxon>Ascomycota</taxon>
        <taxon>Pezizomycotina</taxon>
        <taxon>Sordariomycetes</taxon>
        <taxon>Xylariomycetidae</taxon>
        <taxon>Amphisphaeriales</taxon>
        <taxon>Apiosporaceae</taxon>
        <taxon>Apiospora</taxon>
    </lineage>
</organism>
<evidence type="ECO:0000313" key="2">
    <source>
        <dbReference type="EMBL" id="KAK8085946.1"/>
    </source>
</evidence>
<dbReference type="RefSeq" id="XP_066720470.1">
    <property type="nucleotide sequence ID" value="XM_066852329.1"/>
</dbReference>
<dbReference type="Pfam" id="PF06985">
    <property type="entry name" value="HET"/>
    <property type="match status" value="1"/>
</dbReference>
<keyword evidence="3" id="KW-1185">Reference proteome</keyword>
<accession>A0ABR1WQY6</accession>
<dbReference type="PANTHER" id="PTHR24148">
    <property type="entry name" value="ANKYRIN REPEAT DOMAIN-CONTAINING PROTEIN 39 HOMOLOG-RELATED"/>
    <property type="match status" value="1"/>
</dbReference>
<dbReference type="GeneID" id="92085392"/>
<sequence length="139" mass="16038">MAEYQYGIPRLSMEGLPESRSDDRIQQIEREPTNSFRYTPLDNENSIRLLTIQPAESNSDPLVCTISPAEFRERPAYEALSYTWGSNLGSHAITLNGSPFFMDQNLFEALRYLRSQRQKKALSADAICIYQNDIPERNW</sequence>
<dbReference type="Proteomes" id="UP001480595">
    <property type="component" value="Unassembled WGS sequence"/>
</dbReference>
<evidence type="ECO:0000313" key="3">
    <source>
        <dbReference type="Proteomes" id="UP001480595"/>
    </source>
</evidence>
<evidence type="ECO:0000259" key="1">
    <source>
        <dbReference type="Pfam" id="PF06985"/>
    </source>
</evidence>
<dbReference type="EMBL" id="JAQQWL010000002">
    <property type="protein sequence ID" value="KAK8085946.1"/>
    <property type="molecule type" value="Genomic_DNA"/>
</dbReference>
<protein>
    <recommendedName>
        <fullName evidence="1">Heterokaryon incompatibility domain-containing protein</fullName>
    </recommendedName>
</protein>